<evidence type="ECO:0000313" key="1">
    <source>
        <dbReference type="EMBL" id="NEU96209.1"/>
    </source>
</evidence>
<dbReference type="AlphaFoldDB" id="A0A6P1BD50"/>
<accession>A0A6P1BD50</accession>
<dbReference type="Pfam" id="PF13692">
    <property type="entry name" value="Glyco_trans_1_4"/>
    <property type="match status" value="1"/>
</dbReference>
<keyword evidence="1" id="KW-0808">Transferase</keyword>
<reference evidence="1 2" key="1">
    <citation type="journal article" date="2020" name="Arch. Microbiol.">
        <title>Bradyrhizobium uaiense sp. nov., a new highly efficient cowpea symbiont.</title>
        <authorList>
            <person name="Cabral Michel D."/>
            <person name="Azarias Guimaraes A."/>
            <person name="Martins da Costa E."/>
            <person name="Soares de Carvalho T."/>
            <person name="Balsanelli E."/>
            <person name="Willems A."/>
            <person name="Maltempi de Souza E."/>
            <person name="de Souza Moreira F.M."/>
        </authorList>
    </citation>
    <scope>NUCLEOTIDE SEQUENCE [LARGE SCALE GENOMIC DNA]</scope>
    <source>
        <strain evidence="1 2">UFLA 03-164</strain>
    </source>
</reference>
<organism evidence="1 2">
    <name type="scientific">Bradyrhizobium uaiense</name>
    <dbReference type="NCBI Taxonomy" id="2594946"/>
    <lineage>
        <taxon>Bacteria</taxon>
        <taxon>Pseudomonadati</taxon>
        <taxon>Pseudomonadota</taxon>
        <taxon>Alphaproteobacteria</taxon>
        <taxon>Hyphomicrobiales</taxon>
        <taxon>Nitrobacteraceae</taxon>
        <taxon>Bradyrhizobium</taxon>
    </lineage>
</organism>
<dbReference type="SUPFAM" id="SSF53756">
    <property type="entry name" value="UDP-Glycosyltransferase/glycogen phosphorylase"/>
    <property type="match status" value="2"/>
</dbReference>
<gene>
    <name evidence="1" type="ORF">FNJ47_10280</name>
</gene>
<evidence type="ECO:0000313" key="2">
    <source>
        <dbReference type="Proteomes" id="UP000468531"/>
    </source>
</evidence>
<dbReference type="PANTHER" id="PTHR12526">
    <property type="entry name" value="GLYCOSYLTRANSFERASE"/>
    <property type="match status" value="1"/>
</dbReference>
<protein>
    <submittedName>
        <fullName evidence="1">Glycosyltransferase</fullName>
    </submittedName>
</protein>
<dbReference type="Gene3D" id="3.40.50.2000">
    <property type="entry name" value="Glycogen Phosphorylase B"/>
    <property type="match status" value="2"/>
</dbReference>
<dbReference type="Proteomes" id="UP000468531">
    <property type="component" value="Unassembled WGS sequence"/>
</dbReference>
<comment type="caution">
    <text evidence="1">The sequence shown here is derived from an EMBL/GenBank/DDBJ whole genome shotgun (WGS) entry which is preliminary data.</text>
</comment>
<dbReference type="GO" id="GO:0016757">
    <property type="term" value="F:glycosyltransferase activity"/>
    <property type="evidence" value="ECO:0007669"/>
    <property type="project" value="TreeGrafter"/>
</dbReference>
<proteinExistence type="predicted"/>
<name>A0A6P1BD50_9BRAD</name>
<dbReference type="PANTHER" id="PTHR12526:SF625">
    <property type="entry name" value="PHOSPHATIDYLINOSITOL GLYCAN-CLASS A"/>
    <property type="match status" value="1"/>
</dbReference>
<keyword evidence="2" id="KW-1185">Reference proteome</keyword>
<sequence>MISRLINRMRRARSGTFPKGTPGILAFYMAEDIADFFCSADWCVRRGSPAEMLQAVRAFRPLAFPDESAEAKQFWDRLMFAASRASHVRLAMGRLRSVWGTTPIASLRHATRADKMAGVEAVSLVFTQYYTTSDFDINLSHIQEFILKNDNPLFYAFRRYVHAWSLLAFDIFHLYNDRGLLEPAGGYGSERFGIALSEMQAYRDANKLLFTYAYGADHRLRQRTLASAKFNMCMDCPAPGRFCLCDDEGGLQTLETIGRYATRMVGYGLSIDYLPNPYFMRYLIVDVADLLPKAKPSDHSDPVLRVGHFPNHDHFKGTRYLVSAIDELKRQDRAIELVKLSGLPRREILDQMTKVDVVVDQLISGAFGLTAIEAMALGVPVIANIRPGLRIPSPQECPIIKADPETIGQVLDQLSKDRAPLIEAAARGPEYVKKHASIEALATDLRQLYKAMLPRRLRSAAIALGASRIAEAGRRWASMRRRVAKRLGDLAERYARAAPAARRAWILRRLRREAGRVLSLFMPTTLRIYLGTAEKIVSGAYALELRQRLNPLVREKRNASSQNAAFHGLYATVQPTVLSSDLKALGWHSVYEAFDYNPAFVAPDVVRNDVFHPDFYFEHVSFDRVGIEPRRPPVTDTFNLDNLERYFMSKWGRYDVYHFNWFLSFLPDNLDVEYLRKSGSSVYFHWRGCFILTKLAPEFAAQGKSVADACAACKARGWRREYFRRFQRGVREANRVFVSTPNLCHCSPDFEYLPLSLDAETAALRPEVENLTKGGGPVVVMHAPSSAAMENVKGTKHVVAAIEQLQREGFDIELVMVQNLERREAIRKFGQADIFVEQLTLGSYGNTAIEAMAQGVPVISSHHPDHAHLVPGCPVVHADPTTIADRLRDLLRDDDARLALGRRCAAFVREFHNHSHIAGHVSRLYREDLGHLHARAPNKLDNQEPYYGP</sequence>
<dbReference type="EMBL" id="VKHP01000029">
    <property type="protein sequence ID" value="NEU96209.1"/>
    <property type="molecule type" value="Genomic_DNA"/>
</dbReference>